<evidence type="ECO:0000313" key="2">
    <source>
        <dbReference type="EMBL" id="KAH3851088.1"/>
    </source>
</evidence>
<evidence type="ECO:0000313" key="3">
    <source>
        <dbReference type="EMBL" id="KAH3851112.1"/>
    </source>
</evidence>
<dbReference type="Proteomes" id="UP000828390">
    <property type="component" value="Unassembled WGS sequence"/>
</dbReference>
<feature type="region of interest" description="Disordered" evidence="1">
    <location>
        <begin position="1"/>
        <end position="21"/>
    </location>
</feature>
<reference evidence="3" key="1">
    <citation type="journal article" date="2019" name="bioRxiv">
        <title>The Genome of the Zebra Mussel, Dreissena polymorpha: A Resource for Invasive Species Research.</title>
        <authorList>
            <person name="McCartney M.A."/>
            <person name="Auch B."/>
            <person name="Kono T."/>
            <person name="Mallez S."/>
            <person name="Zhang Y."/>
            <person name="Obille A."/>
            <person name="Becker A."/>
            <person name="Abrahante J.E."/>
            <person name="Garbe J."/>
            <person name="Badalamenti J.P."/>
            <person name="Herman A."/>
            <person name="Mangelson H."/>
            <person name="Liachko I."/>
            <person name="Sullivan S."/>
            <person name="Sone E.D."/>
            <person name="Koren S."/>
            <person name="Silverstein K.A.T."/>
            <person name="Beckman K.B."/>
            <person name="Gohl D.M."/>
        </authorList>
    </citation>
    <scope>NUCLEOTIDE SEQUENCE</scope>
    <source>
        <strain evidence="3">Duluth1</strain>
        <tissue evidence="3">Whole animal</tissue>
    </source>
</reference>
<comment type="caution">
    <text evidence="3">The sequence shown here is derived from an EMBL/GenBank/DDBJ whole genome shotgun (WGS) entry which is preliminary data.</text>
</comment>
<dbReference type="EMBL" id="JAIWYP010000003">
    <property type="protein sequence ID" value="KAH3851088.1"/>
    <property type="molecule type" value="Genomic_DNA"/>
</dbReference>
<protein>
    <submittedName>
        <fullName evidence="3">Uncharacterized protein</fullName>
    </submittedName>
</protein>
<evidence type="ECO:0000313" key="4">
    <source>
        <dbReference type="Proteomes" id="UP000828390"/>
    </source>
</evidence>
<organism evidence="3 4">
    <name type="scientific">Dreissena polymorpha</name>
    <name type="common">Zebra mussel</name>
    <name type="synonym">Mytilus polymorpha</name>
    <dbReference type="NCBI Taxonomy" id="45954"/>
    <lineage>
        <taxon>Eukaryota</taxon>
        <taxon>Metazoa</taxon>
        <taxon>Spiralia</taxon>
        <taxon>Lophotrochozoa</taxon>
        <taxon>Mollusca</taxon>
        <taxon>Bivalvia</taxon>
        <taxon>Autobranchia</taxon>
        <taxon>Heteroconchia</taxon>
        <taxon>Euheterodonta</taxon>
        <taxon>Imparidentia</taxon>
        <taxon>Neoheterodontei</taxon>
        <taxon>Myida</taxon>
        <taxon>Dreissenoidea</taxon>
        <taxon>Dreissenidae</taxon>
        <taxon>Dreissena</taxon>
    </lineage>
</organism>
<proteinExistence type="predicted"/>
<gene>
    <name evidence="2" type="ORF">DPMN_093567</name>
    <name evidence="3" type="ORF">DPMN_093592</name>
</gene>
<dbReference type="AlphaFoldDB" id="A0A9D4L5T1"/>
<sequence length="53" mass="5722">MVKRDSPISAEVDARALNQGDLGSVPAPGACELRFWSPRHFGVSPVYTGIHTQ</sequence>
<accession>A0A9D4L5T1</accession>
<dbReference type="EMBL" id="JAIWYP010000003">
    <property type="protein sequence ID" value="KAH3851112.1"/>
    <property type="molecule type" value="Genomic_DNA"/>
</dbReference>
<name>A0A9D4L5T1_DREPO</name>
<keyword evidence="4" id="KW-1185">Reference proteome</keyword>
<evidence type="ECO:0000256" key="1">
    <source>
        <dbReference type="SAM" id="MobiDB-lite"/>
    </source>
</evidence>
<reference evidence="3" key="2">
    <citation type="submission" date="2020-11" db="EMBL/GenBank/DDBJ databases">
        <authorList>
            <person name="McCartney M.A."/>
            <person name="Auch B."/>
            <person name="Kono T."/>
            <person name="Mallez S."/>
            <person name="Becker A."/>
            <person name="Gohl D.M."/>
            <person name="Silverstein K.A.T."/>
            <person name="Koren S."/>
            <person name="Bechman K.B."/>
            <person name="Herman A."/>
            <person name="Abrahante J.E."/>
            <person name="Garbe J."/>
        </authorList>
    </citation>
    <scope>NUCLEOTIDE SEQUENCE</scope>
    <source>
        <strain evidence="3">Duluth1</strain>
        <tissue evidence="3">Whole animal</tissue>
    </source>
</reference>